<accession>A0A699ZXA0</accession>
<name>A0A699ZXA0_HAELA</name>
<dbReference type="Proteomes" id="UP000485058">
    <property type="component" value="Unassembled WGS sequence"/>
</dbReference>
<keyword evidence="4" id="KW-1185">Reference proteome</keyword>
<evidence type="ECO:0000259" key="2">
    <source>
        <dbReference type="PROSITE" id="PS51194"/>
    </source>
</evidence>
<evidence type="ECO:0000313" key="3">
    <source>
        <dbReference type="EMBL" id="GFH27567.1"/>
    </source>
</evidence>
<dbReference type="PANTHER" id="PTHR45629:SF7">
    <property type="entry name" value="DNA EXCISION REPAIR PROTEIN ERCC-6-RELATED"/>
    <property type="match status" value="1"/>
</dbReference>
<dbReference type="InterPro" id="IPR049730">
    <property type="entry name" value="SNF2/RAD54-like_C"/>
</dbReference>
<dbReference type="SMART" id="SM00490">
    <property type="entry name" value="HELICc"/>
    <property type="match status" value="1"/>
</dbReference>
<dbReference type="PROSITE" id="PS51194">
    <property type="entry name" value="HELICASE_CTER"/>
    <property type="match status" value="1"/>
</dbReference>
<evidence type="ECO:0000256" key="1">
    <source>
        <dbReference type="ARBA" id="ARBA00022801"/>
    </source>
</evidence>
<protein>
    <recommendedName>
        <fullName evidence="2">Helicase C-terminal domain-containing protein</fullName>
    </recommendedName>
</protein>
<dbReference type="SUPFAM" id="SSF52540">
    <property type="entry name" value="P-loop containing nucleoside triphosphate hydrolases"/>
    <property type="match status" value="1"/>
</dbReference>
<gene>
    <name evidence="3" type="ORF">HaLaN_25909</name>
</gene>
<comment type="caution">
    <text evidence="3">The sequence shown here is derived from an EMBL/GenBank/DDBJ whole genome shotgun (WGS) entry which is preliminary data.</text>
</comment>
<dbReference type="CDD" id="cd18793">
    <property type="entry name" value="SF2_C_SNF"/>
    <property type="match status" value="1"/>
</dbReference>
<dbReference type="GO" id="GO:0016787">
    <property type="term" value="F:hydrolase activity"/>
    <property type="evidence" value="ECO:0007669"/>
    <property type="project" value="UniProtKB-KW"/>
</dbReference>
<feature type="non-terminal residue" evidence="3">
    <location>
        <position position="119"/>
    </location>
</feature>
<keyword evidence="1" id="KW-0378">Hydrolase</keyword>
<dbReference type="PANTHER" id="PTHR45629">
    <property type="entry name" value="SNF2/RAD54 FAMILY MEMBER"/>
    <property type="match status" value="1"/>
</dbReference>
<dbReference type="AlphaFoldDB" id="A0A699ZXA0"/>
<feature type="domain" description="Helicase C-terminal" evidence="2">
    <location>
        <begin position="1"/>
        <end position="119"/>
    </location>
</feature>
<dbReference type="GO" id="GO:0015616">
    <property type="term" value="F:DNA translocase activity"/>
    <property type="evidence" value="ECO:0007669"/>
    <property type="project" value="TreeGrafter"/>
</dbReference>
<organism evidence="3 4">
    <name type="scientific">Haematococcus lacustris</name>
    <name type="common">Green alga</name>
    <name type="synonym">Haematococcus pluvialis</name>
    <dbReference type="NCBI Taxonomy" id="44745"/>
    <lineage>
        <taxon>Eukaryota</taxon>
        <taxon>Viridiplantae</taxon>
        <taxon>Chlorophyta</taxon>
        <taxon>core chlorophytes</taxon>
        <taxon>Chlorophyceae</taxon>
        <taxon>CS clade</taxon>
        <taxon>Chlamydomonadales</taxon>
        <taxon>Haematococcaceae</taxon>
        <taxon>Haematococcus</taxon>
    </lineage>
</organism>
<dbReference type="EMBL" id="BLLF01003526">
    <property type="protein sequence ID" value="GFH27567.1"/>
    <property type="molecule type" value="Genomic_DNA"/>
</dbReference>
<dbReference type="InterPro" id="IPR027417">
    <property type="entry name" value="P-loop_NTPase"/>
</dbReference>
<sequence length="119" mass="13160">MSFCRIDGTVLRPEERQAAVQRFQEPGSTIPVFLLTSQVGGLGLTLTAANRVVIVDPSWNPSVDNQAVDRAYRIGQTRNVVVYRLITCGTVEEKIYRKQVFKGGLSRAGTEEGAQFRCV</sequence>
<dbReference type="InterPro" id="IPR050496">
    <property type="entry name" value="SNF2_RAD54_helicase_repair"/>
</dbReference>
<reference evidence="3 4" key="1">
    <citation type="submission" date="2020-02" db="EMBL/GenBank/DDBJ databases">
        <title>Draft genome sequence of Haematococcus lacustris strain NIES-144.</title>
        <authorList>
            <person name="Morimoto D."/>
            <person name="Nakagawa S."/>
            <person name="Yoshida T."/>
            <person name="Sawayama S."/>
        </authorList>
    </citation>
    <scope>NUCLEOTIDE SEQUENCE [LARGE SCALE GENOMIC DNA]</scope>
    <source>
        <strain evidence="3 4">NIES-144</strain>
    </source>
</reference>
<proteinExistence type="predicted"/>
<dbReference type="Pfam" id="PF00271">
    <property type="entry name" value="Helicase_C"/>
    <property type="match status" value="1"/>
</dbReference>
<dbReference type="Gene3D" id="3.40.50.300">
    <property type="entry name" value="P-loop containing nucleotide triphosphate hydrolases"/>
    <property type="match status" value="1"/>
</dbReference>
<dbReference type="InterPro" id="IPR001650">
    <property type="entry name" value="Helicase_C-like"/>
</dbReference>
<feature type="non-terminal residue" evidence="3">
    <location>
        <position position="1"/>
    </location>
</feature>
<evidence type="ECO:0000313" key="4">
    <source>
        <dbReference type="Proteomes" id="UP000485058"/>
    </source>
</evidence>